<dbReference type="Proteomes" id="UP000503011">
    <property type="component" value="Chromosome"/>
</dbReference>
<reference evidence="2 3" key="2">
    <citation type="submission" date="2020-03" db="EMBL/GenBank/DDBJ databases">
        <authorList>
            <person name="Ichikawa N."/>
            <person name="Kimura A."/>
            <person name="Kitahashi Y."/>
            <person name="Uohara A."/>
        </authorList>
    </citation>
    <scope>NUCLEOTIDE SEQUENCE [LARGE SCALE GENOMIC DNA]</scope>
    <source>
        <strain evidence="2 3">NBRC 105367</strain>
    </source>
</reference>
<reference evidence="2 3" key="1">
    <citation type="submission" date="2020-03" db="EMBL/GenBank/DDBJ databases">
        <title>Whole genome shotgun sequence of Phytohabitans suffuscus NBRC 105367.</title>
        <authorList>
            <person name="Komaki H."/>
            <person name="Tamura T."/>
        </authorList>
    </citation>
    <scope>NUCLEOTIDE SEQUENCE [LARGE SCALE GENOMIC DNA]</scope>
    <source>
        <strain evidence="2 3">NBRC 105367</strain>
    </source>
</reference>
<feature type="compositionally biased region" description="Low complexity" evidence="1">
    <location>
        <begin position="232"/>
        <end position="246"/>
    </location>
</feature>
<protein>
    <recommendedName>
        <fullName evidence="4">Lysyl oxidase</fullName>
    </recommendedName>
</protein>
<evidence type="ECO:0000313" key="3">
    <source>
        <dbReference type="Proteomes" id="UP000503011"/>
    </source>
</evidence>
<proteinExistence type="predicted"/>
<dbReference type="AlphaFoldDB" id="A0A6F8YVA5"/>
<sequence>MAVLAFVPESTAVAAAPEPPSRLVASGAVTVERPAGGAVRLDTGTHVVAGNAPFEVRATRASYAEPIVARQLVRVGGRRREVTLPPGLVTDFGGLTAFTHLSLRDAAGNAVAELDETFCPNGDAVRTRPDAPATSPYPRRCASFAPFALGAVWGIQAGWSVRTSPPPWAATPLFIEDGTYTAVVSVNQPYRDLFGFPPGQSSATVQVTVRTVTPLGVTAAPHSHSHADNSLTPATGRPAGARGVPAGPRPDLRALPAFSIYPSYDEAGNRDHVAFAATVWVAGTAPLVVEAFRRPDQDVMDAYQYFYDTRGRQVGSAPVGTMRWDPRDGHHHWHFTDFAQYRLLDADKKVAVRSGKEAFCLANTDAIDYTLPHANWQPVNTDLSTWCGNASALAVRQALDVGNGDTYHQDLPGQSFDITDLPNGTYHIEIVANPNHALHERTTANNTALREIVIGGTPGDRTVEVPPLGLVDA</sequence>
<evidence type="ECO:0000256" key="1">
    <source>
        <dbReference type="SAM" id="MobiDB-lite"/>
    </source>
</evidence>
<dbReference type="GO" id="GO:0016641">
    <property type="term" value="F:oxidoreductase activity, acting on the CH-NH2 group of donors, oxygen as acceptor"/>
    <property type="evidence" value="ECO:0007669"/>
    <property type="project" value="InterPro"/>
</dbReference>
<feature type="region of interest" description="Disordered" evidence="1">
    <location>
        <begin position="219"/>
        <end position="248"/>
    </location>
</feature>
<evidence type="ECO:0000313" key="2">
    <source>
        <dbReference type="EMBL" id="BCB89994.1"/>
    </source>
</evidence>
<dbReference type="EMBL" id="AP022871">
    <property type="protein sequence ID" value="BCB89994.1"/>
    <property type="molecule type" value="Genomic_DNA"/>
</dbReference>
<name>A0A6F8YVA5_9ACTN</name>
<dbReference type="Pfam" id="PF01186">
    <property type="entry name" value="Lysyl_oxidase"/>
    <property type="match status" value="1"/>
</dbReference>
<dbReference type="KEGG" id="psuu:Psuf_073070"/>
<evidence type="ECO:0008006" key="4">
    <source>
        <dbReference type="Google" id="ProtNLM"/>
    </source>
</evidence>
<dbReference type="InterPro" id="IPR001695">
    <property type="entry name" value="Lysyl_oxidase"/>
</dbReference>
<organism evidence="2 3">
    <name type="scientific">Phytohabitans suffuscus</name>
    <dbReference type="NCBI Taxonomy" id="624315"/>
    <lineage>
        <taxon>Bacteria</taxon>
        <taxon>Bacillati</taxon>
        <taxon>Actinomycetota</taxon>
        <taxon>Actinomycetes</taxon>
        <taxon>Micromonosporales</taxon>
        <taxon>Micromonosporaceae</taxon>
    </lineage>
</organism>
<gene>
    <name evidence="2" type="ORF">Psuf_073070</name>
</gene>
<accession>A0A6F8YVA5</accession>
<keyword evidence="3" id="KW-1185">Reference proteome</keyword>
<dbReference type="GO" id="GO:0005507">
    <property type="term" value="F:copper ion binding"/>
    <property type="evidence" value="ECO:0007669"/>
    <property type="project" value="InterPro"/>
</dbReference>